<keyword evidence="5 8" id="KW-0732">Signal</keyword>
<name>A0A9F5ITE6_PYTBI</name>
<evidence type="ECO:0000256" key="3">
    <source>
        <dbReference type="ARBA" id="ARBA00022525"/>
    </source>
</evidence>
<dbReference type="InterPro" id="IPR003978">
    <property type="entry name" value="Thrombopoietin"/>
</dbReference>
<dbReference type="GO" id="GO:0005576">
    <property type="term" value="C:extracellular region"/>
    <property type="evidence" value="ECO:0007669"/>
    <property type="project" value="UniProtKB-SubCell"/>
</dbReference>
<dbReference type="GO" id="GO:0008283">
    <property type="term" value="P:cell population proliferation"/>
    <property type="evidence" value="ECO:0007669"/>
    <property type="project" value="InterPro"/>
</dbReference>
<dbReference type="SUPFAM" id="SSF47266">
    <property type="entry name" value="4-helical cytokines"/>
    <property type="match status" value="1"/>
</dbReference>
<evidence type="ECO:0000256" key="6">
    <source>
        <dbReference type="ARBA" id="ARBA00023157"/>
    </source>
</evidence>
<dbReference type="PRINTS" id="PR01485">
    <property type="entry name" value="THROMBOPTN"/>
</dbReference>
<dbReference type="KEGG" id="pbi:112542478"/>
<dbReference type="OrthoDB" id="9892121at2759"/>
<accession>A0A9F5ITE6</accession>
<dbReference type="PANTHER" id="PTHR10560">
    <property type="entry name" value="THROMBOPOIETIN"/>
    <property type="match status" value="1"/>
</dbReference>
<dbReference type="GO" id="GO:0005125">
    <property type="term" value="F:cytokine activity"/>
    <property type="evidence" value="ECO:0007669"/>
    <property type="project" value="InterPro"/>
</dbReference>
<dbReference type="CTD" id="7066"/>
<dbReference type="AlphaFoldDB" id="A0A9F5ITE6"/>
<dbReference type="OMA" id="SMEQTHI"/>
<gene>
    <name evidence="10" type="primary">THPO</name>
</gene>
<dbReference type="GO" id="GO:1902035">
    <property type="term" value="P:positive regulation of hematopoietic stem cell proliferation"/>
    <property type="evidence" value="ECO:0007669"/>
    <property type="project" value="TreeGrafter"/>
</dbReference>
<evidence type="ECO:0000256" key="5">
    <source>
        <dbReference type="ARBA" id="ARBA00022729"/>
    </source>
</evidence>
<protein>
    <submittedName>
        <fullName evidence="10">Thrombopoietin</fullName>
    </submittedName>
</protein>
<dbReference type="Pfam" id="PF00758">
    <property type="entry name" value="EPO_TPO"/>
    <property type="match status" value="1"/>
</dbReference>
<dbReference type="Gene3D" id="1.20.1250.10">
    <property type="match status" value="1"/>
</dbReference>
<dbReference type="InterPro" id="IPR001323">
    <property type="entry name" value="EPO_TPO"/>
</dbReference>
<feature type="chain" id="PRO_5039939394" evidence="8">
    <location>
        <begin position="22"/>
        <end position="202"/>
    </location>
</feature>
<keyword evidence="3" id="KW-0964">Secreted</keyword>
<dbReference type="GO" id="GO:0038163">
    <property type="term" value="P:thrombopoietin-mediated signaling pathway"/>
    <property type="evidence" value="ECO:0007669"/>
    <property type="project" value="TreeGrafter"/>
</dbReference>
<sequence>MELNRLLVFAVFLFQMRLSGMWPTQLVCDRRLIQKYVTEAVEMEETLSQCQELPLLLEPVHLPLVGFNLGKWKTKTNEVKTQEVLQVLVKLVDGIAAAQRGINQGCILVRLEQLYEKASFFLLHLRNFQGQEQSTTMQPESVPALISTRNLRTVFWTYVQLLRGKLNFLFYDLWKDSCAEGHQYGAAIPPQHLPHLVASSGQ</sequence>
<evidence type="ECO:0000313" key="10">
    <source>
        <dbReference type="RefSeq" id="XP_025031254.1"/>
    </source>
</evidence>
<feature type="signal peptide" evidence="8">
    <location>
        <begin position="1"/>
        <end position="21"/>
    </location>
</feature>
<comment type="subcellular location">
    <subcellularLocation>
        <location evidence="1">Secreted</location>
    </subcellularLocation>
</comment>
<keyword evidence="7" id="KW-0325">Glycoprotein</keyword>
<evidence type="ECO:0000313" key="9">
    <source>
        <dbReference type="Proteomes" id="UP000695026"/>
    </source>
</evidence>
<dbReference type="GO" id="GO:0070374">
    <property type="term" value="P:positive regulation of ERK1 and ERK2 cascade"/>
    <property type="evidence" value="ECO:0007669"/>
    <property type="project" value="TreeGrafter"/>
</dbReference>
<keyword evidence="9" id="KW-1185">Reference proteome</keyword>
<evidence type="ECO:0000256" key="4">
    <source>
        <dbReference type="ARBA" id="ARBA00022702"/>
    </source>
</evidence>
<dbReference type="GO" id="GO:0005179">
    <property type="term" value="F:hormone activity"/>
    <property type="evidence" value="ECO:0007669"/>
    <property type="project" value="UniProtKB-KW"/>
</dbReference>
<dbReference type="InterPro" id="IPR019767">
    <property type="entry name" value="EPO/TPO_CS"/>
</dbReference>
<reference evidence="10" key="1">
    <citation type="submission" date="2025-08" db="UniProtKB">
        <authorList>
            <consortium name="RefSeq"/>
        </authorList>
    </citation>
    <scope>IDENTIFICATION</scope>
    <source>
        <tissue evidence="10">Liver</tissue>
    </source>
</reference>
<dbReference type="GeneID" id="112542478"/>
<evidence type="ECO:0000256" key="1">
    <source>
        <dbReference type="ARBA" id="ARBA00004613"/>
    </source>
</evidence>
<evidence type="ECO:0000256" key="2">
    <source>
        <dbReference type="ARBA" id="ARBA00005782"/>
    </source>
</evidence>
<organism evidence="9 10">
    <name type="scientific">Python bivittatus</name>
    <name type="common">Burmese python</name>
    <name type="synonym">Python molurus bivittatus</name>
    <dbReference type="NCBI Taxonomy" id="176946"/>
    <lineage>
        <taxon>Eukaryota</taxon>
        <taxon>Metazoa</taxon>
        <taxon>Chordata</taxon>
        <taxon>Craniata</taxon>
        <taxon>Vertebrata</taxon>
        <taxon>Euteleostomi</taxon>
        <taxon>Lepidosauria</taxon>
        <taxon>Squamata</taxon>
        <taxon>Bifurcata</taxon>
        <taxon>Unidentata</taxon>
        <taxon>Episquamata</taxon>
        <taxon>Toxicofera</taxon>
        <taxon>Serpentes</taxon>
        <taxon>Henophidia</taxon>
        <taxon>Pythonidae</taxon>
        <taxon>Python</taxon>
    </lineage>
</organism>
<comment type="similarity">
    <text evidence="2">Belongs to the EPO/TPO family.</text>
</comment>
<keyword evidence="6" id="KW-1015">Disulfide bond</keyword>
<keyword evidence="4" id="KW-0372">Hormone</keyword>
<dbReference type="InterPro" id="IPR009079">
    <property type="entry name" value="4_helix_cytokine-like_core"/>
</dbReference>
<evidence type="ECO:0000256" key="8">
    <source>
        <dbReference type="SAM" id="SignalP"/>
    </source>
</evidence>
<proteinExistence type="inferred from homology"/>
<dbReference type="PANTHER" id="PTHR10560:SF0">
    <property type="entry name" value="THROMBOPOIETIN"/>
    <property type="match status" value="1"/>
</dbReference>
<dbReference type="PROSITE" id="PS00817">
    <property type="entry name" value="EPO_TPO"/>
    <property type="match status" value="1"/>
</dbReference>
<dbReference type="Proteomes" id="UP000695026">
    <property type="component" value="Unplaced"/>
</dbReference>
<evidence type="ECO:0000256" key="7">
    <source>
        <dbReference type="ARBA" id="ARBA00023180"/>
    </source>
</evidence>
<dbReference type="RefSeq" id="XP_025031254.1">
    <property type="nucleotide sequence ID" value="XM_025175486.1"/>
</dbReference>